<evidence type="ECO:0000313" key="5">
    <source>
        <dbReference type="Proteomes" id="UP000465241"/>
    </source>
</evidence>
<dbReference type="Proteomes" id="UP000465241">
    <property type="component" value="Unassembled WGS sequence"/>
</dbReference>
<dbReference type="CDD" id="cd08268">
    <property type="entry name" value="MDR2"/>
    <property type="match status" value="1"/>
</dbReference>
<gene>
    <name evidence="4" type="ORF">MMUR_06670</name>
</gene>
<proteinExistence type="predicted"/>
<dbReference type="InterPro" id="IPR013154">
    <property type="entry name" value="ADH-like_N"/>
</dbReference>
<evidence type="ECO:0000256" key="1">
    <source>
        <dbReference type="ARBA" id="ARBA00022857"/>
    </source>
</evidence>
<organism evidence="4 5">
    <name type="scientific">Mycolicibacterium murale</name>
    <dbReference type="NCBI Taxonomy" id="182220"/>
    <lineage>
        <taxon>Bacteria</taxon>
        <taxon>Bacillati</taxon>
        <taxon>Actinomycetota</taxon>
        <taxon>Actinomycetes</taxon>
        <taxon>Mycobacteriales</taxon>
        <taxon>Mycobacteriaceae</taxon>
        <taxon>Mycolicibacterium</taxon>
    </lineage>
</organism>
<dbReference type="Gene3D" id="3.40.50.720">
    <property type="entry name" value="NAD(P)-binding Rossmann-like Domain"/>
    <property type="match status" value="1"/>
</dbReference>
<dbReference type="Pfam" id="PF00107">
    <property type="entry name" value="ADH_zinc_N"/>
    <property type="match status" value="1"/>
</dbReference>
<keyword evidence="5" id="KW-1185">Reference proteome</keyword>
<reference evidence="4 5" key="1">
    <citation type="journal article" date="2019" name="Emerg. Microbes Infect.">
        <title>Comprehensive subspecies identification of 175 nontuberculous mycobacteria species based on 7547 genomic profiles.</title>
        <authorList>
            <person name="Matsumoto Y."/>
            <person name="Kinjo T."/>
            <person name="Motooka D."/>
            <person name="Nabeya D."/>
            <person name="Jung N."/>
            <person name="Uechi K."/>
            <person name="Horii T."/>
            <person name="Iida T."/>
            <person name="Fujita J."/>
            <person name="Nakamura S."/>
        </authorList>
    </citation>
    <scope>NUCLEOTIDE SEQUENCE [LARGE SCALE GENOMIC DNA]</scope>
    <source>
        <strain evidence="4 5">JCM 13392</strain>
    </source>
</reference>
<dbReference type="AlphaFoldDB" id="A0A7I9WFK3"/>
<feature type="domain" description="Enoyl reductase (ER)" evidence="3">
    <location>
        <begin position="50"/>
        <end position="369"/>
    </location>
</feature>
<keyword evidence="2" id="KW-0560">Oxidoreductase</keyword>
<accession>A0A7I9WFK3</accession>
<dbReference type="Pfam" id="PF08240">
    <property type="entry name" value="ADH_N"/>
    <property type="match status" value="1"/>
</dbReference>
<name>A0A7I9WFK3_9MYCO</name>
<evidence type="ECO:0000256" key="2">
    <source>
        <dbReference type="ARBA" id="ARBA00023002"/>
    </source>
</evidence>
<dbReference type="GO" id="GO:0070402">
    <property type="term" value="F:NADPH binding"/>
    <property type="evidence" value="ECO:0007669"/>
    <property type="project" value="TreeGrafter"/>
</dbReference>
<dbReference type="PANTHER" id="PTHR48106">
    <property type="entry name" value="QUINONE OXIDOREDUCTASE PIG3-RELATED"/>
    <property type="match status" value="1"/>
</dbReference>
<dbReference type="SMART" id="SM00829">
    <property type="entry name" value="PKS_ER"/>
    <property type="match status" value="1"/>
</dbReference>
<protein>
    <submittedName>
        <fullName evidence="4">NADPH:quinone reductase</fullName>
    </submittedName>
</protein>
<dbReference type="InterPro" id="IPR036291">
    <property type="entry name" value="NAD(P)-bd_dom_sf"/>
</dbReference>
<evidence type="ECO:0000313" key="4">
    <source>
        <dbReference type="EMBL" id="GFG56531.1"/>
    </source>
</evidence>
<dbReference type="RefSeq" id="WP_220100401.1">
    <property type="nucleotide sequence ID" value="NZ_BLKT01000003.1"/>
</dbReference>
<keyword evidence="1" id="KW-0521">NADP</keyword>
<dbReference type="InterPro" id="IPR020843">
    <property type="entry name" value="ER"/>
</dbReference>
<dbReference type="PANTHER" id="PTHR48106:SF18">
    <property type="entry name" value="QUINONE OXIDOREDUCTASE PIG3"/>
    <property type="match status" value="1"/>
</dbReference>
<dbReference type="SUPFAM" id="SSF51735">
    <property type="entry name" value="NAD(P)-binding Rossmann-fold domains"/>
    <property type="match status" value="1"/>
</dbReference>
<dbReference type="SUPFAM" id="SSF50129">
    <property type="entry name" value="GroES-like"/>
    <property type="match status" value="1"/>
</dbReference>
<dbReference type="InterPro" id="IPR013149">
    <property type="entry name" value="ADH-like_C"/>
</dbReference>
<dbReference type="EMBL" id="BLKT01000003">
    <property type="protein sequence ID" value="GFG56531.1"/>
    <property type="molecule type" value="Genomic_DNA"/>
</dbReference>
<evidence type="ECO:0000259" key="3">
    <source>
        <dbReference type="SMART" id="SM00829"/>
    </source>
</evidence>
<sequence>MCAERRPTAETGDASIDSLERKIMKPLTIDEPRASDAVSGMRRVQFTQLGGPEVLEMVPLQLSALPPGHVRVEIHTIGLNRFEALFRRDHYVIAPTLPATLGVEAVGTITETAPGVDGFQAGDRVAILPIQSPTVGTGTYATHADVPIDALVHVADDRSDEEEAATWMASLQAYTLATKVPITRGDTVIVTAGTSSVGTALIQIAHDLGATVIATTRTTARKPEILALGADHAIATDDEDLAAVVSTLTSGRGAKVVYDTVGGALLAALIDATAQFGHVLCYGAQTSPDIRAARVDVPLVSLDRKSVSFVDLFELVEFPDRLAAAKTYISDARDRGALTIGIDRVLSFDDVQEAHHILESGRLAGKLLLRVT</sequence>
<comment type="caution">
    <text evidence="4">The sequence shown here is derived from an EMBL/GenBank/DDBJ whole genome shotgun (WGS) entry which is preliminary data.</text>
</comment>
<dbReference type="InterPro" id="IPR011032">
    <property type="entry name" value="GroES-like_sf"/>
</dbReference>
<dbReference type="Gene3D" id="3.90.180.10">
    <property type="entry name" value="Medium-chain alcohol dehydrogenases, catalytic domain"/>
    <property type="match status" value="1"/>
</dbReference>
<dbReference type="GO" id="GO:0016651">
    <property type="term" value="F:oxidoreductase activity, acting on NAD(P)H"/>
    <property type="evidence" value="ECO:0007669"/>
    <property type="project" value="TreeGrafter"/>
</dbReference>